<evidence type="ECO:0000313" key="3">
    <source>
        <dbReference type="Proteomes" id="UP001606210"/>
    </source>
</evidence>
<evidence type="ECO:0000313" key="2">
    <source>
        <dbReference type="EMBL" id="MFG6433428.1"/>
    </source>
</evidence>
<keyword evidence="1" id="KW-0808">Transferase</keyword>
<sequence length="164" mass="17270">MSSPVRQATTHADAALLQNTAALVVRARGLSNAEVLARQPLRGKRLALLSDAQGDDSAREFVQAATALGAHVSLVLPGLDEGSSEAQIDAVARMLGRLYDAVECQHLPLAVVRRISQGSDIPIFAGLATPEHPTAGLADELPGSKPLDLRRCRILQAALLLSLN</sequence>
<reference evidence="2 3" key="1">
    <citation type="submission" date="2024-08" db="EMBL/GenBank/DDBJ databases">
        <authorList>
            <person name="Lu H."/>
        </authorList>
    </citation>
    <scope>NUCLEOTIDE SEQUENCE [LARGE SCALE GENOMIC DNA]</scope>
    <source>
        <strain evidence="2 3">LYH14W</strain>
    </source>
</reference>
<dbReference type="Proteomes" id="UP001606210">
    <property type="component" value="Unassembled WGS sequence"/>
</dbReference>
<dbReference type="SUPFAM" id="SSF53671">
    <property type="entry name" value="Aspartate/ornithine carbamoyltransferase"/>
    <property type="match status" value="1"/>
</dbReference>
<dbReference type="Gene3D" id="3.40.50.1370">
    <property type="entry name" value="Aspartate/ornithine carbamoyltransferase"/>
    <property type="match status" value="1"/>
</dbReference>
<comment type="caution">
    <text evidence="2">The sequence shown here is derived from an EMBL/GenBank/DDBJ whole genome shotgun (WGS) entry which is preliminary data.</text>
</comment>
<keyword evidence="3" id="KW-1185">Reference proteome</keyword>
<evidence type="ECO:0000256" key="1">
    <source>
        <dbReference type="ARBA" id="ARBA00022679"/>
    </source>
</evidence>
<gene>
    <name evidence="2" type="ORF">ACG00Y_26210</name>
</gene>
<dbReference type="RefSeq" id="WP_394484138.1">
    <property type="nucleotide sequence ID" value="NZ_JBIGHV010000012.1"/>
</dbReference>
<accession>A0ABW7F9W6</accession>
<organism evidence="2 3">
    <name type="scientific">Pelomonas parva</name>
    <dbReference type="NCBI Taxonomy" id="3299032"/>
    <lineage>
        <taxon>Bacteria</taxon>
        <taxon>Pseudomonadati</taxon>
        <taxon>Pseudomonadota</taxon>
        <taxon>Betaproteobacteria</taxon>
        <taxon>Burkholderiales</taxon>
        <taxon>Sphaerotilaceae</taxon>
        <taxon>Roseateles</taxon>
    </lineage>
</organism>
<protein>
    <submittedName>
        <fullName evidence="2">Ornithine carbamoyltransferase</fullName>
    </submittedName>
</protein>
<proteinExistence type="predicted"/>
<dbReference type="InterPro" id="IPR036901">
    <property type="entry name" value="Asp/Orn_carbamoylTrfase_sf"/>
</dbReference>
<dbReference type="EMBL" id="JBIGHV010000012">
    <property type="protein sequence ID" value="MFG6433428.1"/>
    <property type="molecule type" value="Genomic_DNA"/>
</dbReference>
<name>A0ABW7F9W6_9BURK</name>